<evidence type="ECO:0008006" key="3">
    <source>
        <dbReference type="Google" id="ProtNLM"/>
    </source>
</evidence>
<proteinExistence type="predicted"/>
<dbReference type="PANTHER" id="PTHR34598">
    <property type="entry name" value="BLL6449 PROTEIN"/>
    <property type="match status" value="1"/>
</dbReference>
<gene>
    <name evidence="1" type="ORF">J2792_000903</name>
</gene>
<sequence length="308" mass="34300">MDAALHARPDVFDPVEETARQAPAIIRYLGEGDFVTRRYVSQGAEINTGTYTDHAVVVRDGMPLRDHFALDTHGFMLGQHRSALNDFHDAAMVDALYLAEVEALVARLCGASRVAAQGWMIRASADLSARAREKVANYQHNGGIQPPAGEAHVDYNRPTARRAARRMHDQRFADQGGYSRAICFSLWRTFSPGPQDWPLAVCDGRSVGEAETASNTLFVVDEFPQGDALTAPVAGEEDMIAATIFRYSPAHRWWYFANMAADDVLLFKFNDSDESVTWRCPHTAFHDTSLPDTRVRSSIEVRCIAYFD</sequence>
<name>A0ABU1MIP6_9SPHN</name>
<dbReference type="RefSeq" id="WP_309804517.1">
    <property type="nucleotide sequence ID" value="NZ_JAVDRD010000002.1"/>
</dbReference>
<evidence type="ECO:0000313" key="1">
    <source>
        <dbReference type="EMBL" id="MDR6510043.1"/>
    </source>
</evidence>
<dbReference type="InterPro" id="IPR044053">
    <property type="entry name" value="AsaB-like"/>
</dbReference>
<evidence type="ECO:0000313" key="2">
    <source>
        <dbReference type="Proteomes" id="UP001184150"/>
    </source>
</evidence>
<dbReference type="PANTHER" id="PTHR34598:SF3">
    <property type="entry name" value="OXIDOREDUCTASE AN1597"/>
    <property type="match status" value="1"/>
</dbReference>
<protein>
    <recommendedName>
        <fullName evidence="3">Methyltransferase</fullName>
    </recommendedName>
</protein>
<comment type="caution">
    <text evidence="1">The sequence shown here is derived from an EMBL/GenBank/DDBJ whole genome shotgun (WGS) entry which is preliminary data.</text>
</comment>
<reference evidence="1 2" key="1">
    <citation type="submission" date="2023-07" db="EMBL/GenBank/DDBJ databases">
        <title>Sorghum-associated microbial communities from plants grown in Nebraska, USA.</title>
        <authorList>
            <person name="Schachtman D."/>
        </authorList>
    </citation>
    <scope>NUCLEOTIDE SEQUENCE [LARGE SCALE GENOMIC DNA]</scope>
    <source>
        <strain evidence="1 2">DS1027</strain>
    </source>
</reference>
<dbReference type="EMBL" id="JAVDRD010000002">
    <property type="protein sequence ID" value="MDR6510043.1"/>
    <property type="molecule type" value="Genomic_DNA"/>
</dbReference>
<dbReference type="NCBIfam" id="NF041278">
    <property type="entry name" value="CmcJ_NvfI_EfuI"/>
    <property type="match status" value="1"/>
</dbReference>
<keyword evidence="2" id="KW-1185">Reference proteome</keyword>
<accession>A0ABU1MIP6</accession>
<organism evidence="1 2">
    <name type="scientific">Novosphingobium capsulatum</name>
    <dbReference type="NCBI Taxonomy" id="13688"/>
    <lineage>
        <taxon>Bacteria</taxon>
        <taxon>Pseudomonadati</taxon>
        <taxon>Pseudomonadota</taxon>
        <taxon>Alphaproteobacteria</taxon>
        <taxon>Sphingomonadales</taxon>
        <taxon>Sphingomonadaceae</taxon>
        <taxon>Novosphingobium</taxon>
    </lineage>
</organism>
<dbReference type="Proteomes" id="UP001184150">
    <property type="component" value="Unassembled WGS sequence"/>
</dbReference>